<comment type="caution">
    <text evidence="1">The sequence shown here is derived from an EMBL/GenBank/DDBJ whole genome shotgun (WGS) entry which is preliminary data.</text>
</comment>
<gene>
    <name evidence="1" type="ORF">CYMTET_53198</name>
</gene>
<organism evidence="1 2">
    <name type="scientific">Cymbomonas tetramitiformis</name>
    <dbReference type="NCBI Taxonomy" id="36881"/>
    <lineage>
        <taxon>Eukaryota</taxon>
        <taxon>Viridiplantae</taxon>
        <taxon>Chlorophyta</taxon>
        <taxon>Pyramimonadophyceae</taxon>
        <taxon>Pyramimonadales</taxon>
        <taxon>Pyramimonadaceae</taxon>
        <taxon>Cymbomonas</taxon>
    </lineage>
</organism>
<proteinExistence type="predicted"/>
<dbReference type="AlphaFoldDB" id="A0AAE0BIW6"/>
<accession>A0AAE0BIW6</accession>
<dbReference type="EMBL" id="LGRX02034913">
    <property type="protein sequence ID" value="KAK3236675.1"/>
    <property type="molecule type" value="Genomic_DNA"/>
</dbReference>
<sequence>LRMAARFIVGLPVIVVNKELTKACGKALSKCVYKILGKHAVENAPVDTAAKKMPRVWSGAVAPSQQGSISTGDVVAGYLSYAVVGCVYILQHLTLCSLHLWSTADILDRHVGYVASQDQG</sequence>
<evidence type="ECO:0000313" key="1">
    <source>
        <dbReference type="EMBL" id="KAK3236675.1"/>
    </source>
</evidence>
<keyword evidence="2" id="KW-1185">Reference proteome</keyword>
<evidence type="ECO:0000313" key="2">
    <source>
        <dbReference type="Proteomes" id="UP001190700"/>
    </source>
</evidence>
<reference evidence="1 2" key="1">
    <citation type="journal article" date="2015" name="Genome Biol. Evol.">
        <title>Comparative Genomics of a Bacterivorous Green Alga Reveals Evolutionary Causalities and Consequences of Phago-Mixotrophic Mode of Nutrition.</title>
        <authorList>
            <person name="Burns J.A."/>
            <person name="Paasch A."/>
            <person name="Narechania A."/>
            <person name="Kim E."/>
        </authorList>
    </citation>
    <scope>NUCLEOTIDE SEQUENCE [LARGE SCALE GENOMIC DNA]</scope>
    <source>
        <strain evidence="1 2">PLY_AMNH</strain>
    </source>
</reference>
<feature type="non-terminal residue" evidence="1">
    <location>
        <position position="1"/>
    </location>
</feature>
<dbReference type="Proteomes" id="UP001190700">
    <property type="component" value="Unassembled WGS sequence"/>
</dbReference>
<name>A0AAE0BIW6_9CHLO</name>
<protein>
    <submittedName>
        <fullName evidence="1">Uncharacterized protein</fullName>
    </submittedName>
</protein>